<evidence type="ECO:0000256" key="4">
    <source>
        <dbReference type="ARBA" id="ARBA00022527"/>
    </source>
</evidence>
<evidence type="ECO:0000256" key="14">
    <source>
        <dbReference type="SAM" id="MobiDB-lite"/>
    </source>
</evidence>
<keyword evidence="10" id="KW-0067">ATP-binding</keyword>
<dbReference type="GO" id="GO:0004675">
    <property type="term" value="F:transmembrane receptor protein serine/threonine kinase activity"/>
    <property type="evidence" value="ECO:0007669"/>
    <property type="project" value="UniProtKB-EC"/>
</dbReference>
<dbReference type="Proteomes" id="UP001231518">
    <property type="component" value="Chromosome 29"/>
</dbReference>
<dbReference type="Gene3D" id="1.10.510.10">
    <property type="entry name" value="Transferase(Phosphotransferase) domain 1"/>
    <property type="match status" value="2"/>
</dbReference>
<dbReference type="GO" id="GO:0005886">
    <property type="term" value="C:plasma membrane"/>
    <property type="evidence" value="ECO:0007669"/>
    <property type="project" value="TreeGrafter"/>
</dbReference>
<proteinExistence type="inferred from homology"/>
<evidence type="ECO:0000256" key="8">
    <source>
        <dbReference type="ARBA" id="ARBA00022741"/>
    </source>
</evidence>
<dbReference type="InterPro" id="IPR011009">
    <property type="entry name" value="Kinase-like_dom_sf"/>
</dbReference>
<keyword evidence="17" id="KW-1185">Reference proteome</keyword>
<evidence type="ECO:0000256" key="1">
    <source>
        <dbReference type="ARBA" id="ARBA00004479"/>
    </source>
</evidence>
<dbReference type="SUPFAM" id="SSF56112">
    <property type="entry name" value="Protein kinase-like (PK-like)"/>
    <property type="match status" value="3"/>
</dbReference>
<dbReference type="InterPro" id="IPR001245">
    <property type="entry name" value="Ser-Thr/Tyr_kinase_cat_dom"/>
</dbReference>
<keyword evidence="11" id="KW-1133">Transmembrane helix</keyword>
<keyword evidence="9" id="KW-0418">Kinase</keyword>
<keyword evidence="4" id="KW-0723">Serine/threonine-protein kinase</keyword>
<evidence type="ECO:0000256" key="2">
    <source>
        <dbReference type="ARBA" id="ARBA00009605"/>
    </source>
</evidence>
<dbReference type="EMBL" id="JARGEI010000031">
    <property type="protein sequence ID" value="KAJ8704551.1"/>
    <property type="molecule type" value="Genomic_DNA"/>
</dbReference>
<evidence type="ECO:0000256" key="7">
    <source>
        <dbReference type="ARBA" id="ARBA00022729"/>
    </source>
</evidence>
<gene>
    <name evidence="16" type="ORF">PYW07_011739</name>
</gene>
<evidence type="ECO:0000256" key="11">
    <source>
        <dbReference type="ARBA" id="ARBA00022989"/>
    </source>
</evidence>
<dbReference type="AlphaFoldDB" id="A0AAD7Y6P1"/>
<dbReference type="GO" id="GO:0071363">
    <property type="term" value="P:cellular response to growth factor stimulus"/>
    <property type="evidence" value="ECO:0007669"/>
    <property type="project" value="TreeGrafter"/>
</dbReference>
<keyword evidence="8" id="KW-0547">Nucleotide-binding</keyword>
<evidence type="ECO:0000256" key="12">
    <source>
        <dbReference type="ARBA" id="ARBA00023136"/>
    </source>
</evidence>
<dbReference type="GO" id="GO:0005524">
    <property type="term" value="F:ATP binding"/>
    <property type="evidence" value="ECO:0007669"/>
    <property type="project" value="UniProtKB-KW"/>
</dbReference>
<dbReference type="PANTHER" id="PTHR23255:SF72">
    <property type="entry name" value="RECEPTOR PROTEIN SERINE_THREONINE KINASE"/>
    <property type="match status" value="1"/>
</dbReference>
<feature type="region of interest" description="Disordered" evidence="14">
    <location>
        <begin position="256"/>
        <end position="296"/>
    </location>
</feature>
<dbReference type="GO" id="GO:0043235">
    <property type="term" value="C:receptor complex"/>
    <property type="evidence" value="ECO:0007669"/>
    <property type="project" value="TreeGrafter"/>
</dbReference>
<evidence type="ECO:0000256" key="3">
    <source>
        <dbReference type="ARBA" id="ARBA00012401"/>
    </source>
</evidence>
<accession>A0AAD7Y6P1</accession>
<keyword evidence="6" id="KW-0812">Transmembrane</keyword>
<reference evidence="16" key="1">
    <citation type="submission" date="2023-03" db="EMBL/GenBank/DDBJ databases">
        <title>Chromosome-level genomes of two armyworms, Mythimna separata and Mythimna loreyi, provide insights into the biosynthesis and reception of sex pheromones.</title>
        <authorList>
            <person name="Zhao H."/>
        </authorList>
    </citation>
    <scope>NUCLEOTIDE SEQUENCE</scope>
    <source>
        <strain evidence="16">BeijingLab</strain>
        <tissue evidence="16">Pupa</tissue>
    </source>
</reference>
<protein>
    <recommendedName>
        <fullName evidence="3">receptor protein serine/threonine kinase</fullName>
        <ecNumber evidence="3">2.7.11.30</ecNumber>
    </recommendedName>
</protein>
<evidence type="ECO:0000256" key="13">
    <source>
        <dbReference type="ARBA" id="ARBA00023170"/>
    </source>
</evidence>
<feature type="domain" description="Protein kinase" evidence="15">
    <location>
        <begin position="1"/>
        <end position="296"/>
    </location>
</feature>
<comment type="caution">
    <text evidence="16">The sequence shown here is derived from an EMBL/GenBank/DDBJ whole genome shotgun (WGS) entry which is preliminary data.</text>
</comment>
<evidence type="ECO:0000256" key="5">
    <source>
        <dbReference type="ARBA" id="ARBA00022679"/>
    </source>
</evidence>
<keyword evidence="12" id="KW-0472">Membrane</keyword>
<evidence type="ECO:0000256" key="6">
    <source>
        <dbReference type="ARBA" id="ARBA00022692"/>
    </source>
</evidence>
<evidence type="ECO:0000256" key="9">
    <source>
        <dbReference type="ARBA" id="ARBA00022777"/>
    </source>
</evidence>
<comment type="similarity">
    <text evidence="2">Belongs to the protein kinase superfamily. TKL Ser/Thr protein kinase family. TGFB receptor subfamily.</text>
</comment>
<keyword evidence="7" id="KW-0732">Signal</keyword>
<dbReference type="Pfam" id="PF07714">
    <property type="entry name" value="PK_Tyr_Ser-Thr"/>
    <property type="match status" value="1"/>
</dbReference>
<feature type="compositionally biased region" description="Low complexity" evidence="14">
    <location>
        <begin position="271"/>
        <end position="281"/>
    </location>
</feature>
<dbReference type="InterPro" id="IPR000719">
    <property type="entry name" value="Prot_kinase_dom"/>
</dbReference>
<evidence type="ECO:0000313" key="16">
    <source>
        <dbReference type="EMBL" id="KAJ8704551.1"/>
    </source>
</evidence>
<dbReference type="PROSITE" id="PS50011">
    <property type="entry name" value="PROTEIN_KINASE_DOM"/>
    <property type="match status" value="1"/>
</dbReference>
<sequence>MVSEQVECGEFRLGTSPVAVKLYSNCSTWQREACVYALPHVAHPNILRYYGSDSRATLTEGGREHLIVVELCTSTLRARLQSAPLAWIEFAHIAHGLASALAHLHTPCGREHLIVVELCTSTLRARLQSAPLAWIEFAHIAHGLASALAHLHTPCGREHLIIVELCTSTLRARLQSAPLAWIEFAHIAHGLAFALAHLHTPSGSKPCVVHRDVNSNNVLVTANGEARLADLGLAQLLHAARDRAAPTRITEVTYCPPRREQQQRTGDGQRRGALGRPRPGAVVARRQGPRRAYQDH</sequence>
<name>A0AAD7Y6P1_MYTSE</name>
<evidence type="ECO:0000256" key="10">
    <source>
        <dbReference type="ARBA" id="ARBA00022840"/>
    </source>
</evidence>
<dbReference type="EC" id="2.7.11.30" evidence="3"/>
<keyword evidence="13" id="KW-0675">Receptor</keyword>
<dbReference type="PANTHER" id="PTHR23255">
    <property type="entry name" value="TRANSFORMING GROWTH FACTOR-BETA RECEPTOR TYPE I AND II"/>
    <property type="match status" value="1"/>
</dbReference>
<feature type="compositionally biased region" description="Basic and acidic residues" evidence="14">
    <location>
        <begin position="257"/>
        <end position="270"/>
    </location>
</feature>
<comment type="subcellular location">
    <subcellularLocation>
        <location evidence="1">Membrane</location>
        <topology evidence="1">Single-pass type I membrane protein</topology>
    </subcellularLocation>
</comment>
<evidence type="ECO:0000313" key="17">
    <source>
        <dbReference type="Proteomes" id="UP001231518"/>
    </source>
</evidence>
<keyword evidence="5" id="KW-0808">Transferase</keyword>
<dbReference type="InterPro" id="IPR000333">
    <property type="entry name" value="TGFB_receptor"/>
</dbReference>
<organism evidence="16 17">
    <name type="scientific">Mythimna separata</name>
    <name type="common">Oriental armyworm</name>
    <name type="synonym">Pseudaletia separata</name>
    <dbReference type="NCBI Taxonomy" id="271217"/>
    <lineage>
        <taxon>Eukaryota</taxon>
        <taxon>Metazoa</taxon>
        <taxon>Ecdysozoa</taxon>
        <taxon>Arthropoda</taxon>
        <taxon>Hexapoda</taxon>
        <taxon>Insecta</taxon>
        <taxon>Pterygota</taxon>
        <taxon>Neoptera</taxon>
        <taxon>Endopterygota</taxon>
        <taxon>Lepidoptera</taxon>
        <taxon>Glossata</taxon>
        <taxon>Ditrysia</taxon>
        <taxon>Noctuoidea</taxon>
        <taxon>Noctuidae</taxon>
        <taxon>Noctuinae</taxon>
        <taxon>Hadenini</taxon>
        <taxon>Mythimna</taxon>
    </lineage>
</organism>
<evidence type="ECO:0000259" key="15">
    <source>
        <dbReference type="PROSITE" id="PS50011"/>
    </source>
</evidence>